<dbReference type="OrthoDB" id="8527508at2"/>
<accession>A0A2S9H3Q8</accession>
<feature type="signal peptide" evidence="2">
    <location>
        <begin position="1"/>
        <end position="21"/>
    </location>
</feature>
<evidence type="ECO:0000256" key="2">
    <source>
        <dbReference type="SAM" id="SignalP"/>
    </source>
</evidence>
<reference evidence="3 4" key="1">
    <citation type="submission" date="2018-02" db="EMBL/GenBank/DDBJ databases">
        <title>Solimicrobium silvestre gen. nov., sp. nov., isolated from alpine forest soil.</title>
        <authorList>
            <person name="Margesin R."/>
            <person name="Albuquerque L."/>
            <person name="Zhang D.-C."/>
            <person name="Froufe H.J.C."/>
            <person name="Severino R."/>
            <person name="Roxo I."/>
            <person name="Egas C."/>
            <person name="Da Costa M.S."/>
        </authorList>
    </citation>
    <scope>NUCLEOTIDE SEQUENCE [LARGE SCALE GENOMIC DNA]</scope>
    <source>
        <strain evidence="3 4">S20-91</strain>
    </source>
</reference>
<dbReference type="RefSeq" id="WP_105530324.1">
    <property type="nucleotide sequence ID" value="NZ_PUGF01000002.1"/>
</dbReference>
<feature type="region of interest" description="Disordered" evidence="1">
    <location>
        <begin position="99"/>
        <end position="132"/>
    </location>
</feature>
<organism evidence="3 4">
    <name type="scientific">Solimicrobium silvestre</name>
    <dbReference type="NCBI Taxonomy" id="2099400"/>
    <lineage>
        <taxon>Bacteria</taxon>
        <taxon>Pseudomonadati</taxon>
        <taxon>Pseudomonadota</taxon>
        <taxon>Betaproteobacteria</taxon>
        <taxon>Burkholderiales</taxon>
        <taxon>Oxalobacteraceae</taxon>
        <taxon>Solimicrobium</taxon>
    </lineage>
</organism>
<protein>
    <recommendedName>
        <fullName evidence="5">Lipoprotein</fullName>
    </recommendedName>
</protein>
<evidence type="ECO:0000313" key="4">
    <source>
        <dbReference type="Proteomes" id="UP000237839"/>
    </source>
</evidence>
<feature type="chain" id="PRO_5015548247" description="Lipoprotein" evidence="2">
    <location>
        <begin position="22"/>
        <end position="132"/>
    </location>
</feature>
<feature type="compositionally biased region" description="Low complexity" evidence="1">
    <location>
        <begin position="102"/>
        <end position="132"/>
    </location>
</feature>
<keyword evidence="2" id="KW-0732">Signal</keyword>
<dbReference type="PROSITE" id="PS51257">
    <property type="entry name" value="PROKAR_LIPOPROTEIN"/>
    <property type="match status" value="1"/>
</dbReference>
<proteinExistence type="predicted"/>
<dbReference type="AlphaFoldDB" id="A0A2S9H3Q8"/>
<name>A0A2S9H3Q8_9BURK</name>
<sequence length="132" mass="13704">MLSRIPTTLSKIVILSALACASLLLGCDKPEATTQVDPEVVAKENDARATGSACRQAGRALEDCYSMNPTAPRAAVFSGWKDMNDYMRENKMEVVKPEAEMAKAAGASSASATDEAASASASSSASGKGKKK</sequence>
<evidence type="ECO:0008006" key="5">
    <source>
        <dbReference type="Google" id="ProtNLM"/>
    </source>
</evidence>
<evidence type="ECO:0000313" key="3">
    <source>
        <dbReference type="EMBL" id="PRC94608.1"/>
    </source>
</evidence>
<comment type="caution">
    <text evidence="3">The sequence shown here is derived from an EMBL/GenBank/DDBJ whole genome shotgun (WGS) entry which is preliminary data.</text>
</comment>
<gene>
    <name evidence="3" type="ORF">S2091_0611</name>
</gene>
<evidence type="ECO:0000256" key="1">
    <source>
        <dbReference type="SAM" id="MobiDB-lite"/>
    </source>
</evidence>
<dbReference type="Proteomes" id="UP000237839">
    <property type="component" value="Unassembled WGS sequence"/>
</dbReference>
<keyword evidence="4" id="KW-1185">Reference proteome</keyword>
<dbReference type="EMBL" id="PUGF01000002">
    <property type="protein sequence ID" value="PRC94608.1"/>
    <property type="molecule type" value="Genomic_DNA"/>
</dbReference>